<name>A0ABT2IDB8_9FLAO</name>
<keyword evidence="2" id="KW-1185">Reference proteome</keyword>
<organism evidence="1 2">
    <name type="scientific">Chryseobacterium pyrolae</name>
    <dbReference type="NCBI Taxonomy" id="2987481"/>
    <lineage>
        <taxon>Bacteria</taxon>
        <taxon>Pseudomonadati</taxon>
        <taxon>Bacteroidota</taxon>
        <taxon>Flavobacteriia</taxon>
        <taxon>Flavobacteriales</taxon>
        <taxon>Weeksellaceae</taxon>
        <taxon>Chryseobacterium group</taxon>
        <taxon>Chryseobacterium</taxon>
    </lineage>
</organism>
<sequence>MEFKKITLLFLLLSLNLFSQHSKIYYELKYKQDLLQKEPPIEEKMILKIEANTASFYPDFFESDTIIQQNGLIKINDYVSQTLLRKMGNSKNTYFISEERMNFKLESDDKINWKILDSTKIVKPNVVLKKAVGKFGGREWIAWFNSEISIPEGPYKFNQLPGLVYEVYDKKNDYHYTLIEIKNIKGNQKNDTILNYYKNPKLITSIQYQKLLLNRYDKIGSDYLDEGTSFTDNKTGNIITKEEIYKIIAEKKKYFRSTYNPIELDKAVHYPE</sequence>
<proteinExistence type="predicted"/>
<evidence type="ECO:0000313" key="1">
    <source>
        <dbReference type="EMBL" id="MCT2406621.1"/>
    </source>
</evidence>
<evidence type="ECO:0000313" key="2">
    <source>
        <dbReference type="Proteomes" id="UP001142057"/>
    </source>
</evidence>
<accession>A0ABT2IDB8</accession>
<dbReference type="Proteomes" id="UP001142057">
    <property type="component" value="Unassembled WGS sequence"/>
</dbReference>
<protein>
    <submittedName>
        <fullName evidence="1">GLPGLI family protein</fullName>
    </submittedName>
</protein>
<gene>
    <name evidence="1" type="ORF">NZD88_03505</name>
</gene>
<dbReference type="NCBIfam" id="TIGR01200">
    <property type="entry name" value="GLPGLI"/>
    <property type="match status" value="1"/>
</dbReference>
<comment type="caution">
    <text evidence="1">The sequence shown here is derived from an EMBL/GenBank/DDBJ whole genome shotgun (WGS) entry which is preliminary data.</text>
</comment>
<dbReference type="EMBL" id="JANZQH010000002">
    <property type="protein sequence ID" value="MCT2406621.1"/>
    <property type="molecule type" value="Genomic_DNA"/>
</dbReference>
<reference evidence="1" key="1">
    <citation type="submission" date="2022-08" db="EMBL/GenBank/DDBJ databases">
        <title>Chryseobacterium antibioticum,isolated from the rhizosphere soil of Pyrola in Tibet.</title>
        <authorList>
            <person name="Kan Y."/>
        </authorList>
    </citation>
    <scope>NUCLEOTIDE SEQUENCE</scope>
    <source>
        <strain evidence="1">Pc2-12</strain>
    </source>
</reference>
<dbReference type="InterPro" id="IPR005901">
    <property type="entry name" value="GLPGLI"/>
</dbReference>
<dbReference type="RefSeq" id="WP_259827486.1">
    <property type="nucleotide sequence ID" value="NZ_JANZQH010000002.1"/>
</dbReference>